<dbReference type="SMART" id="SM00448">
    <property type="entry name" value="REC"/>
    <property type="match status" value="1"/>
</dbReference>
<evidence type="ECO:0000259" key="6">
    <source>
        <dbReference type="PROSITE" id="PS50110"/>
    </source>
</evidence>
<keyword evidence="9" id="KW-1185">Reference proteome</keyword>
<protein>
    <submittedName>
        <fullName evidence="8">Response regulator transcription factor</fullName>
    </submittedName>
</protein>
<dbReference type="SMART" id="SM00850">
    <property type="entry name" value="LytTR"/>
    <property type="match status" value="1"/>
</dbReference>
<comment type="function">
    <text evidence="4">Required for high-level post-exponential phase expression of a series of secreted proteins.</text>
</comment>
<dbReference type="Gene3D" id="2.40.50.1020">
    <property type="entry name" value="LytTr DNA-binding domain"/>
    <property type="match status" value="1"/>
</dbReference>
<accession>A0ABW1SNW5</accession>
<reference evidence="9" key="1">
    <citation type="journal article" date="2019" name="Int. J. Syst. Evol. Microbiol.">
        <title>The Global Catalogue of Microorganisms (GCM) 10K type strain sequencing project: providing services to taxonomists for standard genome sequencing and annotation.</title>
        <authorList>
            <consortium name="The Broad Institute Genomics Platform"/>
            <consortium name="The Broad Institute Genome Sequencing Center for Infectious Disease"/>
            <person name="Wu L."/>
            <person name="Ma J."/>
        </authorList>
    </citation>
    <scope>NUCLEOTIDE SEQUENCE [LARGE SCALE GENOMIC DNA]</scope>
    <source>
        <strain evidence="9">CCM 8930</strain>
    </source>
</reference>
<dbReference type="PROSITE" id="PS50110">
    <property type="entry name" value="RESPONSE_REGULATORY"/>
    <property type="match status" value="1"/>
</dbReference>
<dbReference type="SUPFAM" id="SSF52172">
    <property type="entry name" value="CheY-like"/>
    <property type="match status" value="1"/>
</dbReference>
<feature type="domain" description="Response regulatory" evidence="6">
    <location>
        <begin position="3"/>
        <end position="127"/>
    </location>
</feature>
<comment type="caution">
    <text evidence="8">The sequence shown here is derived from an EMBL/GenBank/DDBJ whole genome shotgun (WGS) entry which is preliminary data.</text>
</comment>
<dbReference type="EMBL" id="JBHSSE010000028">
    <property type="protein sequence ID" value="MFC6202954.1"/>
    <property type="molecule type" value="Genomic_DNA"/>
</dbReference>
<evidence type="ECO:0000256" key="2">
    <source>
        <dbReference type="ARBA" id="ARBA00023012"/>
    </source>
</evidence>
<dbReference type="Pfam" id="PF04397">
    <property type="entry name" value="LytTR"/>
    <property type="match status" value="1"/>
</dbReference>
<dbReference type="InterPro" id="IPR007492">
    <property type="entry name" value="LytTR_DNA-bd_dom"/>
</dbReference>
<dbReference type="PANTHER" id="PTHR37299">
    <property type="entry name" value="TRANSCRIPTIONAL REGULATOR-RELATED"/>
    <property type="match status" value="1"/>
</dbReference>
<keyword evidence="5" id="KW-0597">Phosphoprotein</keyword>
<evidence type="ECO:0000256" key="3">
    <source>
        <dbReference type="ARBA" id="ARBA00023159"/>
    </source>
</evidence>
<dbReference type="Pfam" id="PF00072">
    <property type="entry name" value="Response_reg"/>
    <property type="match status" value="1"/>
</dbReference>
<feature type="modified residue" description="4-aspartylphosphate" evidence="5">
    <location>
        <position position="61"/>
    </location>
</feature>
<proteinExistence type="predicted"/>
<dbReference type="InterPro" id="IPR046947">
    <property type="entry name" value="LytR-like"/>
</dbReference>
<dbReference type="Gene3D" id="3.40.50.2300">
    <property type="match status" value="1"/>
</dbReference>
<dbReference type="CDD" id="cd17533">
    <property type="entry name" value="REC_LytTR_AgrA-like"/>
    <property type="match status" value="1"/>
</dbReference>
<evidence type="ECO:0000313" key="9">
    <source>
        <dbReference type="Proteomes" id="UP001596171"/>
    </source>
</evidence>
<evidence type="ECO:0000256" key="1">
    <source>
        <dbReference type="ARBA" id="ARBA00022490"/>
    </source>
</evidence>
<dbReference type="PROSITE" id="PS50930">
    <property type="entry name" value="HTH_LYTTR"/>
    <property type="match status" value="1"/>
</dbReference>
<dbReference type="RefSeq" id="WP_137615934.1">
    <property type="nucleotide sequence ID" value="NZ_BJDI01000005.1"/>
</dbReference>
<evidence type="ECO:0000259" key="7">
    <source>
        <dbReference type="PROSITE" id="PS50930"/>
    </source>
</evidence>
<gene>
    <name evidence="8" type="ORF">ACFP1L_13860</name>
</gene>
<sequence>MFPIIICEDNKIQLEQLTTIVKNYVLFHNEDFQLALSASKPSTCLEYLSKEHPSNGIYLLDIDLNADMNGIELASKIRVSDVQAKLVFITTHDEMAPITLKYKLEALGFISKDQPIEKIRDELIENLILASARSIAVSQAKQQNFSFAISSQIYNLPLNELLFIEPSDIPHRLKIHTKTGEYEFYGKLGEVNKRYPQLFRSAKSALINVDNITQYDGPRKLISFENALTCKCSITKVKELKHRMKIER</sequence>
<evidence type="ECO:0000256" key="5">
    <source>
        <dbReference type="PROSITE-ProRule" id="PRU00169"/>
    </source>
</evidence>
<evidence type="ECO:0000313" key="8">
    <source>
        <dbReference type="EMBL" id="MFC6202954.1"/>
    </source>
</evidence>
<dbReference type="PANTHER" id="PTHR37299:SF3">
    <property type="entry name" value="STAGE 0 SPORULATION PROTEIN A HOMOLOG"/>
    <property type="match status" value="1"/>
</dbReference>
<organism evidence="8 9">
    <name type="scientific">Lactiplantibacillus nangangensis</name>
    <dbReference type="NCBI Taxonomy" id="2559917"/>
    <lineage>
        <taxon>Bacteria</taxon>
        <taxon>Bacillati</taxon>
        <taxon>Bacillota</taxon>
        <taxon>Bacilli</taxon>
        <taxon>Lactobacillales</taxon>
        <taxon>Lactobacillaceae</taxon>
        <taxon>Lactiplantibacillus</taxon>
    </lineage>
</organism>
<feature type="domain" description="HTH LytTR-type" evidence="7">
    <location>
        <begin position="145"/>
        <end position="246"/>
    </location>
</feature>
<keyword evidence="3" id="KW-0010">Activator</keyword>
<dbReference type="InterPro" id="IPR001789">
    <property type="entry name" value="Sig_transdc_resp-reg_receiver"/>
</dbReference>
<dbReference type="InterPro" id="IPR011006">
    <property type="entry name" value="CheY-like_superfamily"/>
</dbReference>
<keyword evidence="1" id="KW-0963">Cytoplasm</keyword>
<evidence type="ECO:0000256" key="4">
    <source>
        <dbReference type="ARBA" id="ARBA00037164"/>
    </source>
</evidence>
<name>A0ABW1SNW5_9LACO</name>
<keyword evidence="2" id="KW-0902">Two-component regulatory system</keyword>
<dbReference type="Proteomes" id="UP001596171">
    <property type="component" value="Unassembled WGS sequence"/>
</dbReference>